<dbReference type="GO" id="GO:0009380">
    <property type="term" value="C:excinuclease repair complex"/>
    <property type="evidence" value="ECO:0007669"/>
    <property type="project" value="TreeGrafter"/>
</dbReference>
<dbReference type="Gene3D" id="3.40.1440.10">
    <property type="entry name" value="GIY-YIG endonuclease"/>
    <property type="match status" value="1"/>
</dbReference>
<protein>
    <submittedName>
        <fullName evidence="3">DNA polymerase-3 subunit epsilon</fullName>
    </submittedName>
</protein>
<accession>A0A2M8WRC6</accession>
<evidence type="ECO:0000313" key="4">
    <source>
        <dbReference type="Proteomes" id="UP000231586"/>
    </source>
</evidence>
<dbReference type="NCBIfam" id="TIGR00573">
    <property type="entry name" value="dnaq"/>
    <property type="match status" value="1"/>
</dbReference>
<dbReference type="NCBIfam" id="NF005905">
    <property type="entry name" value="PRK07883.1-3"/>
    <property type="match status" value="1"/>
</dbReference>
<dbReference type="PANTHER" id="PTHR30562:SF1">
    <property type="entry name" value="UVRABC SYSTEM PROTEIN C"/>
    <property type="match status" value="1"/>
</dbReference>
<dbReference type="InterPro" id="IPR013520">
    <property type="entry name" value="Ribonucl_H"/>
</dbReference>
<organism evidence="3 4">
    <name type="scientific">Luteimicrobium subarcticum</name>
    <dbReference type="NCBI Taxonomy" id="620910"/>
    <lineage>
        <taxon>Bacteria</taxon>
        <taxon>Bacillati</taxon>
        <taxon>Actinomycetota</taxon>
        <taxon>Actinomycetes</taxon>
        <taxon>Micrococcales</taxon>
        <taxon>Luteimicrobium</taxon>
    </lineage>
</organism>
<evidence type="ECO:0000313" key="3">
    <source>
        <dbReference type="EMBL" id="PJI93490.1"/>
    </source>
</evidence>
<evidence type="ECO:0000256" key="1">
    <source>
        <dbReference type="ARBA" id="ARBA00022839"/>
    </source>
</evidence>
<dbReference type="InterPro" id="IPR050066">
    <property type="entry name" value="UvrABC_protein_C"/>
</dbReference>
<dbReference type="FunFam" id="3.30.420.10:FF:000045">
    <property type="entry name" value="3'-5' exonuclease DinG"/>
    <property type="match status" value="1"/>
</dbReference>
<dbReference type="Gene3D" id="3.30.420.10">
    <property type="entry name" value="Ribonuclease H-like superfamily/Ribonuclease H"/>
    <property type="match status" value="1"/>
</dbReference>
<keyword evidence="1" id="KW-0540">Nuclease</keyword>
<dbReference type="SUPFAM" id="SSF53098">
    <property type="entry name" value="Ribonuclease H-like"/>
    <property type="match status" value="1"/>
</dbReference>
<dbReference type="InterPro" id="IPR047296">
    <property type="entry name" value="GIY-YIG_UvrC_Cho"/>
</dbReference>
<comment type="caution">
    <text evidence="3">The sequence shown here is derived from an EMBL/GenBank/DDBJ whole genome shotgun (WGS) entry which is preliminary data.</text>
</comment>
<dbReference type="SMART" id="SM00465">
    <property type="entry name" value="GIYc"/>
    <property type="match status" value="1"/>
</dbReference>
<dbReference type="GO" id="GO:0003677">
    <property type="term" value="F:DNA binding"/>
    <property type="evidence" value="ECO:0007669"/>
    <property type="project" value="InterPro"/>
</dbReference>
<dbReference type="SUPFAM" id="SSF82771">
    <property type="entry name" value="GIY-YIG endonuclease"/>
    <property type="match status" value="1"/>
</dbReference>
<name>A0A2M8WRC6_9MICO</name>
<dbReference type="NCBIfam" id="NF005907">
    <property type="entry name" value="PRK07883.1-5"/>
    <property type="match status" value="1"/>
</dbReference>
<dbReference type="GO" id="GO:0003887">
    <property type="term" value="F:DNA-directed DNA polymerase activity"/>
    <property type="evidence" value="ECO:0007669"/>
    <property type="project" value="InterPro"/>
</dbReference>
<dbReference type="CDD" id="cd06127">
    <property type="entry name" value="DEDDh"/>
    <property type="match status" value="1"/>
</dbReference>
<dbReference type="InterPro" id="IPR000305">
    <property type="entry name" value="GIY-YIG_endonuc"/>
</dbReference>
<keyword evidence="1" id="KW-0269">Exonuclease</keyword>
<dbReference type="Proteomes" id="UP000231586">
    <property type="component" value="Unassembled WGS sequence"/>
</dbReference>
<proteinExistence type="predicted"/>
<dbReference type="InterPro" id="IPR035901">
    <property type="entry name" value="GIY-YIG_endonuc_sf"/>
</dbReference>
<dbReference type="InterPro" id="IPR036397">
    <property type="entry name" value="RNaseH_sf"/>
</dbReference>
<evidence type="ECO:0000259" key="2">
    <source>
        <dbReference type="PROSITE" id="PS50164"/>
    </source>
</evidence>
<feature type="domain" description="GIY-YIG" evidence="2">
    <location>
        <begin position="231"/>
        <end position="309"/>
    </location>
</feature>
<dbReference type="CDD" id="cd10434">
    <property type="entry name" value="GIY-YIG_UvrC_Cho"/>
    <property type="match status" value="1"/>
</dbReference>
<dbReference type="Pfam" id="PF00929">
    <property type="entry name" value="RNase_T"/>
    <property type="match status" value="1"/>
</dbReference>
<dbReference type="PROSITE" id="PS50164">
    <property type="entry name" value="GIY_YIG"/>
    <property type="match status" value="1"/>
</dbReference>
<dbReference type="AlphaFoldDB" id="A0A2M8WRC6"/>
<dbReference type="InterPro" id="IPR006054">
    <property type="entry name" value="DnaQ"/>
</dbReference>
<reference evidence="3 4" key="1">
    <citation type="submission" date="2017-11" db="EMBL/GenBank/DDBJ databases">
        <title>Genomic Encyclopedia of Archaeal and Bacterial Type Strains, Phase II (KMG-II): From Individual Species to Whole Genera.</title>
        <authorList>
            <person name="Goeker M."/>
        </authorList>
    </citation>
    <scope>NUCLEOTIDE SEQUENCE [LARGE SCALE GENOMIC DNA]</scope>
    <source>
        <strain evidence="3 4">DSM 22413</strain>
    </source>
</reference>
<dbReference type="Pfam" id="PF01541">
    <property type="entry name" value="GIY-YIG"/>
    <property type="match status" value="1"/>
</dbReference>
<dbReference type="GO" id="GO:0006260">
    <property type="term" value="P:DNA replication"/>
    <property type="evidence" value="ECO:0007669"/>
    <property type="project" value="InterPro"/>
</dbReference>
<gene>
    <name evidence="3" type="ORF">CLV34_2064</name>
</gene>
<dbReference type="PANTHER" id="PTHR30562">
    <property type="entry name" value="UVRC/OXIDOREDUCTASE"/>
    <property type="match status" value="1"/>
</dbReference>
<dbReference type="InterPro" id="IPR012337">
    <property type="entry name" value="RNaseH-like_sf"/>
</dbReference>
<dbReference type="GO" id="GO:0004527">
    <property type="term" value="F:exonuclease activity"/>
    <property type="evidence" value="ECO:0007669"/>
    <property type="project" value="UniProtKB-KW"/>
</dbReference>
<dbReference type="SMART" id="SM00479">
    <property type="entry name" value="EXOIII"/>
    <property type="match status" value="1"/>
</dbReference>
<dbReference type="EMBL" id="PGTZ01000008">
    <property type="protein sequence ID" value="PJI93490.1"/>
    <property type="molecule type" value="Genomic_DNA"/>
</dbReference>
<sequence>MAPPSVPVMPMVPTSYQPTLDDLGTPLADVTFVVVDLETTGAAVGDSGITEIGAVKVRGGEILGEFQTLVDPGRPVPAFIARLTGITTAMVQGAPRIEAVLPAFLEFARGSVLVAHNAPFDVGFLKAAARAHGYAWPGFQVVDTVPLARRVVTREEAPNHKLSTLAALFRATVTPEHRALADARATVDVLHALLERHAAFGVTHLEDLANATDPVPVEVRRKRHLADGLPEGPGVYLFHAPDGEVLYVGTSTNVRKRVRQYFTAAEKRRRITEMVRIASSVSVVPCGTTLEAQVRELRLIAQHEPRYNRRSRHPERMTWVRLTSEPFPRLSVVREVRPESDGRTEAHVGPFASRSQALAAVDAVHEALPLRQCARRLPATAGPGASSCVLLDLGRCAGPCVDTGSAVRAEYDAVVGRVRDALVVDPSPVVDALSERLAVLSADERYEQAQDVAARLEAFLAGAHRTVRVGALARCRELVAARPVPGGWELVVVRHARLAATCTTRPGEDPVRAVRTLVAVAEHVDAPHAPAPACHPHEAEIVLAWLDQADVRLVEVTDPLSCPVGAGSPDRHLARAAVRVAAYDRADRNEPSQTSETAPC</sequence>
<dbReference type="GO" id="GO:0006289">
    <property type="term" value="P:nucleotide-excision repair"/>
    <property type="evidence" value="ECO:0007669"/>
    <property type="project" value="InterPro"/>
</dbReference>
<keyword evidence="1" id="KW-0378">Hydrolase</keyword>
<keyword evidence="4" id="KW-1185">Reference proteome</keyword>